<sequence>MAEEIIHVVMLPWSAFGHFMPFFKLSIALAKAGAEATMDIPFDKIQYLEEAYDQLQHPVRKLVSNWLPNWIICDYNPHWIVEIAHEFRVKLIYYSVVSAATLVFLGPPSNTMKSRFSLESLTSPPKGVTFLSSVKFNLTVEMGDVSVIGCL</sequence>
<reference evidence="1 2" key="1">
    <citation type="submission" date="2023-01" db="EMBL/GenBank/DDBJ databases">
        <authorList>
            <person name="Kreplak J."/>
        </authorList>
    </citation>
    <scope>NUCLEOTIDE SEQUENCE [LARGE SCALE GENOMIC DNA]</scope>
</reference>
<dbReference type="AlphaFoldDB" id="A0AAV1AEN8"/>
<protein>
    <submittedName>
        <fullName evidence="1">Uncharacterized protein</fullName>
    </submittedName>
</protein>
<proteinExistence type="predicted"/>
<evidence type="ECO:0000313" key="1">
    <source>
        <dbReference type="EMBL" id="CAI8607573.1"/>
    </source>
</evidence>
<dbReference type="Gene3D" id="3.40.50.2000">
    <property type="entry name" value="Glycogen Phosphorylase B"/>
    <property type="match status" value="2"/>
</dbReference>
<dbReference type="PANTHER" id="PTHR48049">
    <property type="entry name" value="GLYCOSYLTRANSFERASE"/>
    <property type="match status" value="1"/>
</dbReference>
<dbReference type="SUPFAM" id="SSF53756">
    <property type="entry name" value="UDP-Glycosyltransferase/glycogen phosphorylase"/>
    <property type="match status" value="1"/>
</dbReference>
<keyword evidence="2" id="KW-1185">Reference proteome</keyword>
<dbReference type="PANTHER" id="PTHR48049:SF57">
    <property type="entry name" value="UDP-GLYCOSYLTRANSFERASE 91C1-LIKE"/>
    <property type="match status" value="1"/>
</dbReference>
<dbReference type="Proteomes" id="UP001157006">
    <property type="component" value="Chromosome 4"/>
</dbReference>
<dbReference type="EMBL" id="OX451739">
    <property type="protein sequence ID" value="CAI8607573.1"/>
    <property type="molecule type" value="Genomic_DNA"/>
</dbReference>
<dbReference type="InterPro" id="IPR050481">
    <property type="entry name" value="UDP-glycosyltransf_plant"/>
</dbReference>
<accession>A0AAV1AEN8</accession>
<evidence type="ECO:0000313" key="2">
    <source>
        <dbReference type="Proteomes" id="UP001157006"/>
    </source>
</evidence>
<dbReference type="GO" id="GO:0035251">
    <property type="term" value="F:UDP-glucosyltransferase activity"/>
    <property type="evidence" value="ECO:0007669"/>
    <property type="project" value="InterPro"/>
</dbReference>
<organism evidence="1 2">
    <name type="scientific">Vicia faba</name>
    <name type="common">Broad bean</name>
    <name type="synonym">Faba vulgaris</name>
    <dbReference type="NCBI Taxonomy" id="3906"/>
    <lineage>
        <taxon>Eukaryota</taxon>
        <taxon>Viridiplantae</taxon>
        <taxon>Streptophyta</taxon>
        <taxon>Embryophyta</taxon>
        <taxon>Tracheophyta</taxon>
        <taxon>Spermatophyta</taxon>
        <taxon>Magnoliopsida</taxon>
        <taxon>eudicotyledons</taxon>
        <taxon>Gunneridae</taxon>
        <taxon>Pentapetalae</taxon>
        <taxon>rosids</taxon>
        <taxon>fabids</taxon>
        <taxon>Fabales</taxon>
        <taxon>Fabaceae</taxon>
        <taxon>Papilionoideae</taxon>
        <taxon>50 kb inversion clade</taxon>
        <taxon>NPAAA clade</taxon>
        <taxon>Hologalegina</taxon>
        <taxon>IRL clade</taxon>
        <taxon>Fabeae</taxon>
        <taxon>Vicia</taxon>
    </lineage>
</organism>
<name>A0AAV1AEN8_VICFA</name>
<gene>
    <name evidence="1" type="ORF">VFH_IV044400</name>
</gene>